<accession>A0ACD0WFT2</accession>
<protein>
    <submittedName>
        <fullName evidence="1">Proline-rich protein</fullName>
    </submittedName>
</protein>
<gene>
    <name evidence="1" type="ORF">EJF14_20308</name>
</gene>
<keyword evidence="2" id="KW-1185">Reference proteome</keyword>
<organism evidence="1 2">
    <name type="scientific">Clavispora lusitaniae</name>
    <name type="common">Candida lusitaniae</name>
    <dbReference type="NCBI Taxonomy" id="36911"/>
    <lineage>
        <taxon>Eukaryota</taxon>
        <taxon>Fungi</taxon>
        <taxon>Dikarya</taxon>
        <taxon>Ascomycota</taxon>
        <taxon>Saccharomycotina</taxon>
        <taxon>Pichiomycetes</taxon>
        <taxon>Metschnikowiaceae</taxon>
        <taxon>Clavispora</taxon>
    </lineage>
</organism>
<dbReference type="Proteomes" id="UP000326582">
    <property type="component" value="Chromosome 2"/>
</dbReference>
<dbReference type="EMBL" id="CP038485">
    <property type="protein sequence ID" value="QFZ26403.1"/>
    <property type="molecule type" value="Genomic_DNA"/>
</dbReference>
<name>A0ACD0WFT2_CLALS</name>
<proteinExistence type="predicted"/>
<evidence type="ECO:0000313" key="1">
    <source>
        <dbReference type="EMBL" id="QFZ26403.1"/>
    </source>
</evidence>
<evidence type="ECO:0000313" key="2">
    <source>
        <dbReference type="Proteomes" id="UP000326582"/>
    </source>
</evidence>
<sequence length="743" mass="78317">MGILTAADKEKVKRAVPKASNKVVDATIARLYIAYPDPSQWTYTGLVGAIVLTDDLVGHTFFLKLVDVVGSRGVLWDQELYVDFQYHQDRKFFHTFEMEDCLAGLLFEDTNDAAHFFKRVTTRQKHASKQTAANKNAVALKDRLGPAEQKVGPRGEFVDVNTEQRSRRARGVLYYDDVPPPEWAPLYAELEAAGITEDMIAENREFIKSYIAKQGGPLVGLEPPVPRKYATRKVEKPASQVSVSKKTKKAPPPPPPLAGESSASASPAPRSRSTTISSMPSAAQSENEPEPDPTPTPAPEPEKPRFRVPPASAIPPPVHTNLPPPNQLPEHTATAIGGYGQNSQNNQNFAQNGQNFAQNGQNFAQNGQNFGSNTQGYAQNSTPNYNSPTYGSPGPSPNSGTPTALQPGQVHAVPPAPPRSARAVPPPPPRAATNRPLPPPPPPRAGVPPAPAPRIGGAPPPPPPRASRGAPPPPPPARAPVQTSHLPSFQQSPQPQFQQSPQPQFQQQPQPQSFQQPQAASQFAPPPQQPQFSPQPGMFPPPPPRTGQAAPQPAPTSYHQDQYVSQVVPQPSAPPAMPPTGTAAPPPPPPLPSSNGASAPPPPPPPLPSNGSSAAPPPPPPPMPNGAPGAQGGSAPPPPPLPALDLNSGPAPSMPSVDPSRDALLASIRGAGVSSLKKTDKSQLEKPSVILQEARGEPSAPSTSSAPAAPGQPESLADALANALNKRKDKVAASDDEDNDDDW</sequence>
<reference evidence="2" key="1">
    <citation type="journal article" date="2019" name="MBio">
        <title>Comparative genomics for the elucidation of multidrug resistance (MDR) in Candida lusitaniae.</title>
        <authorList>
            <person name="Kannan A."/>
            <person name="Asner S.A."/>
            <person name="Trachsel E."/>
            <person name="Kelly S."/>
            <person name="Parker J."/>
            <person name="Sanglard D."/>
        </authorList>
    </citation>
    <scope>NUCLEOTIDE SEQUENCE [LARGE SCALE GENOMIC DNA]</scope>
    <source>
        <strain evidence="2">P1</strain>
    </source>
</reference>